<evidence type="ECO:0000313" key="12">
    <source>
        <dbReference type="Ensembl" id="ENSCCNP00000005054.1"/>
    </source>
</evidence>
<feature type="transmembrane region" description="Helical" evidence="11">
    <location>
        <begin position="20"/>
        <end position="42"/>
    </location>
</feature>
<proteinExistence type="inferred from homology"/>
<organism evidence="12">
    <name type="scientific">Castor canadensis</name>
    <name type="common">American beaver</name>
    <dbReference type="NCBI Taxonomy" id="51338"/>
    <lineage>
        <taxon>Eukaryota</taxon>
        <taxon>Metazoa</taxon>
        <taxon>Chordata</taxon>
        <taxon>Craniata</taxon>
        <taxon>Vertebrata</taxon>
        <taxon>Euteleostomi</taxon>
        <taxon>Mammalia</taxon>
        <taxon>Eutheria</taxon>
        <taxon>Euarchontoglires</taxon>
        <taxon>Glires</taxon>
        <taxon>Rodentia</taxon>
        <taxon>Castorimorpha</taxon>
        <taxon>Castoridae</taxon>
        <taxon>Castor</taxon>
    </lineage>
</organism>
<comment type="subunit">
    <text evidence="9">Interacts with DERL1, DERL2, DERL3 and SELENOS. The SELENOK-SELENOS complex interacts with VCP. Interacts with ZDHHC6.</text>
</comment>
<dbReference type="AlphaFoldDB" id="A0A8C0W361"/>
<sequence>MAYISNGQVLDSQSQSPWKLSLIADFFWGIVKFAILIFKTLLEQDVKKGRGYRNSSDSRYDDGIGLPGNLPPRIEVSPENSS</sequence>
<evidence type="ECO:0000256" key="10">
    <source>
        <dbReference type="SAM" id="MobiDB-lite"/>
    </source>
</evidence>
<dbReference type="GO" id="GO:0006816">
    <property type="term" value="P:calcium ion transport"/>
    <property type="evidence" value="ECO:0007669"/>
    <property type="project" value="TreeGrafter"/>
</dbReference>
<dbReference type="PANTHER" id="PTHR16875">
    <property type="entry name" value="SELENOPROTEIN K"/>
    <property type="match status" value="1"/>
</dbReference>
<evidence type="ECO:0000256" key="1">
    <source>
        <dbReference type="ARBA" id="ARBA00004167"/>
    </source>
</evidence>
<dbReference type="GO" id="GO:0005789">
    <property type="term" value="C:endoplasmic reticulum membrane"/>
    <property type="evidence" value="ECO:0007669"/>
    <property type="project" value="TreeGrafter"/>
</dbReference>
<dbReference type="Ensembl" id="ENSCCNT00000006654.1">
    <property type="protein sequence ID" value="ENSCCNP00000005054.1"/>
    <property type="gene ID" value="ENSCCNG00000005396.1"/>
</dbReference>
<dbReference type="Pfam" id="PF10961">
    <property type="entry name" value="SelK_SelG"/>
    <property type="match status" value="1"/>
</dbReference>
<protein>
    <recommendedName>
        <fullName evidence="3">Selenoprotein K</fullName>
    </recommendedName>
</protein>
<feature type="region of interest" description="Disordered" evidence="10">
    <location>
        <begin position="49"/>
        <end position="82"/>
    </location>
</feature>
<evidence type="ECO:0000256" key="2">
    <source>
        <dbReference type="ARBA" id="ARBA00008504"/>
    </source>
</evidence>
<comment type="function">
    <text evidence="8">Required for Ca(2+) flux in immune cells and plays a role in T-cell proliferation and in T-cell and neutrophil migration. Involved in endoplasmic reticulum-associated degradation (ERAD) of soluble glycosylated proteins. Required for palmitoylation and cell surface expression of CD36 and involved in macrophage uptake of low-density lipoprotein and in foam cell formation. Together with ZDHHC6, required for palmitoylation of ITPR1 in immune cells, leading to regulate ITPR1 stability and function. Plays a role in protection of cells from ER stress-induced apoptosis. Protects cells from oxidative stress when overexpressed in cardiomyocytes.</text>
</comment>
<dbReference type="GO" id="GO:0032469">
    <property type="term" value="P:endoplasmic reticulum calcium ion homeostasis"/>
    <property type="evidence" value="ECO:0007669"/>
    <property type="project" value="TreeGrafter"/>
</dbReference>
<evidence type="ECO:0000256" key="9">
    <source>
        <dbReference type="ARBA" id="ARBA00046751"/>
    </source>
</evidence>
<comment type="similarity">
    <text evidence="2">Belongs to the selenoprotein K family.</text>
</comment>
<evidence type="ECO:0000256" key="7">
    <source>
        <dbReference type="ARBA" id="ARBA00023136"/>
    </source>
</evidence>
<keyword evidence="5" id="KW-0712">Selenocysteine</keyword>
<dbReference type="PANTHER" id="PTHR16875:SF0">
    <property type="entry name" value="SELENOPROTEIN K"/>
    <property type="match status" value="1"/>
</dbReference>
<dbReference type="InterPro" id="IPR024491">
    <property type="entry name" value="Se_SelK/SelG"/>
</dbReference>
<reference evidence="12" key="1">
    <citation type="submission" date="2023-09" db="UniProtKB">
        <authorList>
            <consortium name="Ensembl"/>
        </authorList>
    </citation>
    <scope>IDENTIFICATION</scope>
</reference>
<evidence type="ECO:0000256" key="3">
    <source>
        <dbReference type="ARBA" id="ARBA00020495"/>
    </source>
</evidence>
<name>A0A8C0W361_CASCN</name>
<evidence type="ECO:0000256" key="6">
    <source>
        <dbReference type="ARBA" id="ARBA00022989"/>
    </source>
</evidence>
<keyword evidence="4 11" id="KW-0812">Transmembrane</keyword>
<dbReference type="GO" id="GO:0005794">
    <property type="term" value="C:Golgi apparatus"/>
    <property type="evidence" value="ECO:0007669"/>
    <property type="project" value="TreeGrafter"/>
</dbReference>
<keyword evidence="6 11" id="KW-1133">Transmembrane helix</keyword>
<evidence type="ECO:0000256" key="8">
    <source>
        <dbReference type="ARBA" id="ARBA00045265"/>
    </source>
</evidence>
<evidence type="ECO:0000256" key="11">
    <source>
        <dbReference type="SAM" id="Phobius"/>
    </source>
</evidence>
<evidence type="ECO:0000256" key="4">
    <source>
        <dbReference type="ARBA" id="ARBA00022692"/>
    </source>
</evidence>
<accession>A0A8C0W361</accession>
<comment type="subcellular location">
    <subcellularLocation>
        <location evidence="1">Membrane</location>
        <topology evidence="1">Single-pass membrane protein</topology>
    </subcellularLocation>
</comment>
<evidence type="ECO:0000256" key="5">
    <source>
        <dbReference type="ARBA" id="ARBA00022933"/>
    </source>
</evidence>
<keyword evidence="7 11" id="KW-0472">Membrane</keyword>